<reference evidence="1" key="1">
    <citation type="submission" date="2020-07" db="EMBL/GenBank/DDBJ databases">
        <title>Clarias magur genome sequencing, assembly and annotation.</title>
        <authorList>
            <person name="Kushwaha B."/>
            <person name="Kumar R."/>
            <person name="Das P."/>
            <person name="Joshi C.G."/>
            <person name="Kumar D."/>
            <person name="Nagpure N.S."/>
            <person name="Pandey M."/>
            <person name="Agarwal S."/>
            <person name="Srivastava S."/>
            <person name="Singh M."/>
            <person name="Sahoo L."/>
            <person name="Jayasankar P."/>
            <person name="Meher P.K."/>
            <person name="Koringa P.G."/>
            <person name="Iquebal M.A."/>
            <person name="Das S.P."/>
            <person name="Bit A."/>
            <person name="Patnaik S."/>
            <person name="Patel N."/>
            <person name="Shah T.M."/>
            <person name="Hinsu A."/>
            <person name="Jena J.K."/>
        </authorList>
    </citation>
    <scope>NUCLEOTIDE SEQUENCE</scope>
    <source>
        <strain evidence="1">CIFAMagur01</strain>
        <tissue evidence="1">Testis</tissue>
    </source>
</reference>
<organism evidence="1 2">
    <name type="scientific">Clarias magur</name>
    <name type="common">Asian catfish</name>
    <name type="synonym">Macropteronotus magur</name>
    <dbReference type="NCBI Taxonomy" id="1594786"/>
    <lineage>
        <taxon>Eukaryota</taxon>
        <taxon>Metazoa</taxon>
        <taxon>Chordata</taxon>
        <taxon>Craniata</taxon>
        <taxon>Vertebrata</taxon>
        <taxon>Euteleostomi</taxon>
        <taxon>Actinopterygii</taxon>
        <taxon>Neopterygii</taxon>
        <taxon>Teleostei</taxon>
        <taxon>Ostariophysi</taxon>
        <taxon>Siluriformes</taxon>
        <taxon>Clariidae</taxon>
        <taxon>Clarias</taxon>
    </lineage>
</organism>
<evidence type="ECO:0000313" key="2">
    <source>
        <dbReference type="Proteomes" id="UP000727407"/>
    </source>
</evidence>
<gene>
    <name evidence="1" type="ORF">DAT39_011704</name>
</gene>
<proteinExistence type="predicted"/>
<feature type="non-terminal residue" evidence="1">
    <location>
        <position position="128"/>
    </location>
</feature>
<dbReference type="Proteomes" id="UP000727407">
    <property type="component" value="Unassembled WGS sequence"/>
</dbReference>
<dbReference type="Pfam" id="PF18744">
    <property type="entry name" value="SNAD1"/>
    <property type="match status" value="1"/>
</dbReference>
<dbReference type="InterPro" id="IPR040958">
    <property type="entry name" value="SNAD1"/>
</dbReference>
<dbReference type="OrthoDB" id="8554583at2759"/>
<sequence>MKVLLDRDAHGCTVFFTTNSPCVEFCSTPDICTSIIPGLEIFKNHNGPKAFVFRQVSSRALGFVLLFLLPLALGNEIGNLKEIINKLHEISGIEGDNQYAMAINVPARYCNGGAELDQNFLSQDSAQN</sequence>
<keyword evidence="2" id="KW-1185">Reference proteome</keyword>
<name>A0A8J4X025_CLAMG</name>
<protein>
    <submittedName>
        <fullName evidence="1">Uncharacterized protein</fullName>
    </submittedName>
</protein>
<evidence type="ECO:0000313" key="1">
    <source>
        <dbReference type="EMBL" id="KAF5898577.1"/>
    </source>
</evidence>
<dbReference type="AlphaFoldDB" id="A0A8J4X025"/>
<comment type="caution">
    <text evidence="1">The sequence shown here is derived from an EMBL/GenBank/DDBJ whole genome shotgun (WGS) entry which is preliminary data.</text>
</comment>
<dbReference type="EMBL" id="QNUK01000195">
    <property type="protein sequence ID" value="KAF5898577.1"/>
    <property type="molecule type" value="Genomic_DNA"/>
</dbReference>
<accession>A0A8J4X025</accession>